<dbReference type="Pfam" id="PF04886">
    <property type="entry name" value="PT"/>
    <property type="match status" value="1"/>
</dbReference>
<name>E2AXX4_CAMFO</name>
<accession>E2AXX4</accession>
<keyword evidence="5" id="KW-1185">Reference proteome</keyword>
<feature type="region of interest" description="Disordered" evidence="3">
    <location>
        <begin position="162"/>
        <end position="202"/>
    </location>
</feature>
<keyword evidence="2" id="KW-0677">Repeat</keyword>
<dbReference type="Proteomes" id="UP000000311">
    <property type="component" value="Unassembled WGS sequence"/>
</dbReference>
<dbReference type="EMBL" id="GL443740">
    <property type="protein sequence ID" value="EFN61677.1"/>
    <property type="molecule type" value="Genomic_DNA"/>
</dbReference>
<evidence type="ECO:0000256" key="1">
    <source>
        <dbReference type="ARBA" id="ARBA00022729"/>
    </source>
</evidence>
<dbReference type="InterPro" id="IPR006970">
    <property type="entry name" value="PT"/>
</dbReference>
<protein>
    <submittedName>
        <fullName evidence="4">Uncharacterized protein</fullName>
    </submittedName>
</protein>
<dbReference type="AlphaFoldDB" id="E2AXX4"/>
<evidence type="ECO:0000313" key="5">
    <source>
        <dbReference type="Proteomes" id="UP000000311"/>
    </source>
</evidence>
<sequence>MYTVFNLLEIKLINSDARRGCSSNTHNQRASVLFLALLLKESTPWFHWVHCFIIALVLLKRKRECFKYSILVKNIKLKQKFGLLTTRVDVKVLDSTSMSVGKWTSQNSCRNYQNLKLNSNMYVGKWTNQNSCRNYQMTLTQPENTNQILIRRSVIDIGRTPVSTHAASQRARQPTRQPTNQPTRQPTNQPTNQPTYLPTYPPPPGVLSSYRSYITREDDYSLGRLTGWLMFAVVRVVRVLLAELKGSRMNRYALNEASSNKHTIIYQKAFG</sequence>
<dbReference type="InParanoid" id="E2AXX4"/>
<feature type="compositionally biased region" description="Low complexity" evidence="3">
    <location>
        <begin position="172"/>
        <end position="198"/>
    </location>
</feature>
<evidence type="ECO:0000313" key="4">
    <source>
        <dbReference type="EMBL" id="EFN61677.1"/>
    </source>
</evidence>
<gene>
    <name evidence="4" type="ORF">EAG_12681</name>
</gene>
<reference evidence="4 5" key="1">
    <citation type="journal article" date="2010" name="Science">
        <title>Genomic comparison of the ants Camponotus floridanus and Harpegnathos saltator.</title>
        <authorList>
            <person name="Bonasio R."/>
            <person name="Zhang G."/>
            <person name="Ye C."/>
            <person name="Mutti N.S."/>
            <person name="Fang X."/>
            <person name="Qin N."/>
            <person name="Donahue G."/>
            <person name="Yang P."/>
            <person name="Li Q."/>
            <person name="Li C."/>
            <person name="Zhang P."/>
            <person name="Huang Z."/>
            <person name="Berger S.L."/>
            <person name="Reinberg D."/>
            <person name="Wang J."/>
            <person name="Liebig J."/>
        </authorList>
    </citation>
    <scope>NUCLEOTIDE SEQUENCE [LARGE SCALE GENOMIC DNA]</scope>
    <source>
        <strain evidence="5">C129</strain>
    </source>
</reference>
<evidence type="ECO:0000256" key="2">
    <source>
        <dbReference type="ARBA" id="ARBA00022737"/>
    </source>
</evidence>
<evidence type="ECO:0000256" key="3">
    <source>
        <dbReference type="SAM" id="MobiDB-lite"/>
    </source>
</evidence>
<feature type="compositionally biased region" description="Polar residues" evidence="3">
    <location>
        <begin position="162"/>
        <end position="171"/>
    </location>
</feature>
<organism evidence="5">
    <name type="scientific">Camponotus floridanus</name>
    <name type="common">Florida carpenter ant</name>
    <dbReference type="NCBI Taxonomy" id="104421"/>
    <lineage>
        <taxon>Eukaryota</taxon>
        <taxon>Metazoa</taxon>
        <taxon>Ecdysozoa</taxon>
        <taxon>Arthropoda</taxon>
        <taxon>Hexapoda</taxon>
        <taxon>Insecta</taxon>
        <taxon>Pterygota</taxon>
        <taxon>Neoptera</taxon>
        <taxon>Endopterygota</taxon>
        <taxon>Hymenoptera</taxon>
        <taxon>Apocrita</taxon>
        <taxon>Aculeata</taxon>
        <taxon>Formicoidea</taxon>
        <taxon>Formicidae</taxon>
        <taxon>Formicinae</taxon>
        <taxon>Camponotus</taxon>
    </lineage>
</organism>
<proteinExistence type="predicted"/>
<keyword evidence="1" id="KW-0732">Signal</keyword>